<dbReference type="EMBL" id="JAMSHJ010000004">
    <property type="protein sequence ID" value="KAI5419554.1"/>
    <property type="molecule type" value="Genomic_DNA"/>
</dbReference>
<dbReference type="Gramene" id="Psat04G0364200-T1">
    <property type="protein sequence ID" value="KAI5419554.1"/>
    <property type="gene ID" value="KIW84_043642"/>
</dbReference>
<comment type="similarity">
    <text evidence="1">Belongs to the protein kinase superfamily. CK1 Ser/Thr protein kinase family. Casein kinase I subfamily.</text>
</comment>
<dbReference type="InterPro" id="IPR050235">
    <property type="entry name" value="CK1_Ser-Thr_kinase"/>
</dbReference>
<keyword evidence="3" id="KW-1185">Reference proteome</keyword>
<dbReference type="InterPro" id="IPR011009">
    <property type="entry name" value="Kinase-like_dom_sf"/>
</dbReference>
<evidence type="ECO:0000256" key="1">
    <source>
        <dbReference type="ARBA" id="ARBA00005926"/>
    </source>
</evidence>
<dbReference type="Gene3D" id="1.10.510.10">
    <property type="entry name" value="Transferase(Phosphotransferase) domain 1"/>
    <property type="match status" value="1"/>
</dbReference>
<name>A0A9D4XG95_PEA</name>
<reference evidence="2 3" key="1">
    <citation type="journal article" date="2022" name="Nat. Genet.">
        <title>Improved pea reference genome and pan-genome highlight genomic features and evolutionary characteristics.</title>
        <authorList>
            <person name="Yang T."/>
            <person name="Liu R."/>
            <person name="Luo Y."/>
            <person name="Hu S."/>
            <person name="Wang D."/>
            <person name="Wang C."/>
            <person name="Pandey M.K."/>
            <person name="Ge S."/>
            <person name="Xu Q."/>
            <person name="Li N."/>
            <person name="Li G."/>
            <person name="Huang Y."/>
            <person name="Saxena R.K."/>
            <person name="Ji Y."/>
            <person name="Li M."/>
            <person name="Yan X."/>
            <person name="He Y."/>
            <person name="Liu Y."/>
            <person name="Wang X."/>
            <person name="Xiang C."/>
            <person name="Varshney R.K."/>
            <person name="Ding H."/>
            <person name="Gao S."/>
            <person name="Zong X."/>
        </authorList>
    </citation>
    <scope>NUCLEOTIDE SEQUENCE [LARGE SCALE GENOMIC DNA]</scope>
    <source>
        <strain evidence="2 3">cv. Zhongwan 6</strain>
    </source>
</reference>
<dbReference type="Proteomes" id="UP001058974">
    <property type="component" value="Chromosome 4"/>
</dbReference>
<dbReference type="AlphaFoldDB" id="A0A9D4XG95"/>
<sequence length="182" mass="20993">MPIGWLPLEPVKVSTGFICFIFKFFPITPSVWEVKEEGEGSGAVKEETAQTVVVIEHWYFTLFIVLSFSCFHSNFEMGIYLSAPKTEKASKDGENGMLRFGLSSMQGWRASMEDVGLQAATRTQKYEKICKTKLSIRTEVLCKSYPVEFASYFHYCRSLTFDQRPDYGYFRRLFRELFTSKG</sequence>
<comment type="caution">
    <text evidence="2">The sequence shown here is derived from an EMBL/GenBank/DDBJ whole genome shotgun (WGS) entry which is preliminary data.</text>
</comment>
<evidence type="ECO:0000313" key="2">
    <source>
        <dbReference type="EMBL" id="KAI5419554.1"/>
    </source>
</evidence>
<organism evidence="2 3">
    <name type="scientific">Pisum sativum</name>
    <name type="common">Garden pea</name>
    <name type="synonym">Lathyrus oleraceus</name>
    <dbReference type="NCBI Taxonomy" id="3888"/>
    <lineage>
        <taxon>Eukaryota</taxon>
        <taxon>Viridiplantae</taxon>
        <taxon>Streptophyta</taxon>
        <taxon>Embryophyta</taxon>
        <taxon>Tracheophyta</taxon>
        <taxon>Spermatophyta</taxon>
        <taxon>Magnoliopsida</taxon>
        <taxon>eudicotyledons</taxon>
        <taxon>Gunneridae</taxon>
        <taxon>Pentapetalae</taxon>
        <taxon>rosids</taxon>
        <taxon>fabids</taxon>
        <taxon>Fabales</taxon>
        <taxon>Fabaceae</taxon>
        <taxon>Papilionoideae</taxon>
        <taxon>50 kb inversion clade</taxon>
        <taxon>NPAAA clade</taxon>
        <taxon>Hologalegina</taxon>
        <taxon>IRL clade</taxon>
        <taxon>Fabeae</taxon>
        <taxon>Lathyrus</taxon>
    </lineage>
</organism>
<gene>
    <name evidence="2" type="ORF">KIW84_043642</name>
</gene>
<dbReference type="SUPFAM" id="SSF56112">
    <property type="entry name" value="Protein kinase-like (PK-like)"/>
    <property type="match status" value="1"/>
</dbReference>
<protein>
    <submittedName>
        <fullName evidence="2">Uncharacterized protein</fullName>
    </submittedName>
</protein>
<dbReference type="PANTHER" id="PTHR11909">
    <property type="entry name" value="CASEIN KINASE-RELATED"/>
    <property type="match status" value="1"/>
</dbReference>
<proteinExistence type="inferred from homology"/>
<accession>A0A9D4XG95</accession>
<evidence type="ECO:0000313" key="3">
    <source>
        <dbReference type="Proteomes" id="UP001058974"/>
    </source>
</evidence>